<dbReference type="Proteomes" id="UP001596395">
    <property type="component" value="Unassembled WGS sequence"/>
</dbReference>
<keyword evidence="4" id="KW-1185">Reference proteome</keyword>
<gene>
    <name evidence="3" type="ORF">ACFQGB_21220</name>
</gene>
<dbReference type="EC" id="2.4.-.-" evidence="3"/>
<organism evidence="3 4">
    <name type="scientific">Halorubellus litoreus</name>
    <dbReference type="NCBI Taxonomy" id="755308"/>
    <lineage>
        <taxon>Archaea</taxon>
        <taxon>Methanobacteriati</taxon>
        <taxon>Methanobacteriota</taxon>
        <taxon>Stenosarchaea group</taxon>
        <taxon>Halobacteria</taxon>
        <taxon>Halobacteriales</taxon>
        <taxon>Halorubellaceae</taxon>
        <taxon>Halorubellus</taxon>
    </lineage>
</organism>
<dbReference type="PANTHER" id="PTHR12526">
    <property type="entry name" value="GLYCOSYLTRANSFERASE"/>
    <property type="match status" value="1"/>
</dbReference>
<name>A0ABD5VN01_9EURY</name>
<evidence type="ECO:0000259" key="2">
    <source>
        <dbReference type="Pfam" id="PF13579"/>
    </source>
</evidence>
<dbReference type="Pfam" id="PF13579">
    <property type="entry name" value="Glyco_trans_4_4"/>
    <property type="match status" value="1"/>
</dbReference>
<evidence type="ECO:0000259" key="1">
    <source>
        <dbReference type="Pfam" id="PF00534"/>
    </source>
</evidence>
<dbReference type="Gene3D" id="3.40.50.2000">
    <property type="entry name" value="Glycogen Phosphorylase B"/>
    <property type="match status" value="2"/>
</dbReference>
<sequence>MKVLQLITSTRTFFEAQVDELEDRGVECTTLSVPGSYAPDEPRTPSDYLQFVPDVLGESLEDYDLVHANYGLVGPYALADVTTPTVLTLWGTDLMSDRGWLRALSRASARAADEVVLPSRAMAPGLSTSYTHVPFGVDTDLFAPMNRDAAREQVGWPTGETIALFPYDTTREEKDFARAERVCELADADVDLRPLSGVDHDEVPTYMNASDCLLVTSKRESGPMTVKEAAACNVPVVSTDVGFVRDVVGDVPGCVVSDANPDLADGLDRLAAAEHPRTNARSTAAGVVSHAEFGDRLLDVYESALA</sequence>
<keyword evidence="3" id="KW-0808">Transferase</keyword>
<feature type="domain" description="Glycosyltransferase subfamily 4-like N-terminal" evidence="2">
    <location>
        <begin position="17"/>
        <end position="124"/>
    </location>
</feature>
<dbReference type="Pfam" id="PF00534">
    <property type="entry name" value="Glycos_transf_1"/>
    <property type="match status" value="1"/>
</dbReference>
<feature type="domain" description="Glycosyl transferase family 1" evidence="1">
    <location>
        <begin position="191"/>
        <end position="280"/>
    </location>
</feature>
<dbReference type="PANTHER" id="PTHR12526:SF637">
    <property type="entry name" value="GLYCOSYLTRANSFERASE EPSF-RELATED"/>
    <property type="match status" value="1"/>
</dbReference>
<reference evidence="3 4" key="1">
    <citation type="journal article" date="2019" name="Int. J. Syst. Evol. Microbiol.">
        <title>The Global Catalogue of Microorganisms (GCM) 10K type strain sequencing project: providing services to taxonomists for standard genome sequencing and annotation.</title>
        <authorList>
            <consortium name="The Broad Institute Genomics Platform"/>
            <consortium name="The Broad Institute Genome Sequencing Center for Infectious Disease"/>
            <person name="Wu L."/>
            <person name="Ma J."/>
        </authorList>
    </citation>
    <scope>NUCLEOTIDE SEQUENCE [LARGE SCALE GENOMIC DNA]</scope>
    <source>
        <strain evidence="3 4">GX26</strain>
    </source>
</reference>
<comment type="caution">
    <text evidence="3">The sequence shown here is derived from an EMBL/GenBank/DDBJ whole genome shotgun (WGS) entry which is preliminary data.</text>
</comment>
<keyword evidence="3" id="KW-0328">Glycosyltransferase</keyword>
<dbReference type="AlphaFoldDB" id="A0ABD5VN01"/>
<dbReference type="RefSeq" id="WP_336352318.1">
    <property type="nucleotide sequence ID" value="NZ_JAZAQL010000006.1"/>
</dbReference>
<dbReference type="GO" id="GO:0016757">
    <property type="term" value="F:glycosyltransferase activity"/>
    <property type="evidence" value="ECO:0007669"/>
    <property type="project" value="UniProtKB-KW"/>
</dbReference>
<proteinExistence type="predicted"/>
<protein>
    <submittedName>
        <fullName evidence="3">Glycosyltransferase</fullName>
        <ecNumber evidence="3">2.4.-.-</ecNumber>
    </submittedName>
</protein>
<dbReference type="InterPro" id="IPR001296">
    <property type="entry name" value="Glyco_trans_1"/>
</dbReference>
<dbReference type="SUPFAM" id="SSF53756">
    <property type="entry name" value="UDP-Glycosyltransferase/glycogen phosphorylase"/>
    <property type="match status" value="1"/>
</dbReference>
<evidence type="ECO:0000313" key="4">
    <source>
        <dbReference type="Proteomes" id="UP001596395"/>
    </source>
</evidence>
<accession>A0ABD5VN01</accession>
<evidence type="ECO:0000313" key="3">
    <source>
        <dbReference type="EMBL" id="MFC6955392.1"/>
    </source>
</evidence>
<dbReference type="EMBL" id="JBHSXN010000006">
    <property type="protein sequence ID" value="MFC6955392.1"/>
    <property type="molecule type" value="Genomic_DNA"/>
</dbReference>
<dbReference type="InterPro" id="IPR028098">
    <property type="entry name" value="Glyco_trans_4-like_N"/>
</dbReference>